<comment type="caution">
    <text evidence="1">The sequence shown here is derived from an EMBL/GenBank/DDBJ whole genome shotgun (WGS) entry which is preliminary data.</text>
</comment>
<evidence type="ECO:0000313" key="1">
    <source>
        <dbReference type="EMBL" id="EJW71926.1"/>
    </source>
</evidence>
<evidence type="ECO:0008006" key="3">
    <source>
        <dbReference type="Google" id="ProtNLM"/>
    </source>
</evidence>
<dbReference type="InterPro" id="IPR013783">
    <property type="entry name" value="Ig-like_fold"/>
</dbReference>
<dbReference type="CDD" id="cd00063">
    <property type="entry name" value="FN3"/>
    <property type="match status" value="2"/>
</dbReference>
<name>J9DQT9_WUCBA</name>
<dbReference type="InterPro" id="IPR036116">
    <property type="entry name" value="FN3_sf"/>
</dbReference>
<sequence>MKTIPSLSSLMLQEIPKIQENPSSFHNLFLRLISSVSFGSGEALPRAWETVHVSAEEPQKHRLVGLKPKTSYAIRLQAMSDRGPGVLSDPIKITTLPLAPAIVQPSDIKVHENNTVAIQFDAPRDPEDPGKPIKEFLVHYTDDDPSSEDAEWKEMFWTEPDDDFSVSIPIGGEHFKPDTKYSIK</sequence>
<dbReference type="AlphaFoldDB" id="J9DQT9"/>
<gene>
    <name evidence="1" type="ORF">WUBG_17164</name>
</gene>
<dbReference type="InterPro" id="IPR003961">
    <property type="entry name" value="FN3_dom"/>
</dbReference>
<accession>J9DQT9</accession>
<feature type="non-terminal residue" evidence="1">
    <location>
        <position position="184"/>
    </location>
</feature>
<dbReference type="EMBL" id="ADBV01017374">
    <property type="protein sequence ID" value="EJW71926.1"/>
    <property type="molecule type" value="Genomic_DNA"/>
</dbReference>
<proteinExistence type="predicted"/>
<reference evidence="2" key="1">
    <citation type="submission" date="2012-08" db="EMBL/GenBank/DDBJ databases">
        <title>The Genome Sequence of Wuchereria bancrofti.</title>
        <authorList>
            <person name="Nutman T.B."/>
            <person name="Fink D.L."/>
            <person name="Russ C."/>
            <person name="Young S."/>
            <person name="Zeng Q."/>
            <person name="Koehrsen M."/>
            <person name="Alvarado L."/>
            <person name="Berlin A."/>
            <person name="Chapman S.B."/>
            <person name="Chen Z."/>
            <person name="Freedman E."/>
            <person name="Gellesch M."/>
            <person name="Goldberg J."/>
            <person name="Griggs A."/>
            <person name="Gujja S."/>
            <person name="Heilman E.R."/>
            <person name="Heiman D."/>
            <person name="Hepburn T."/>
            <person name="Howarth C."/>
            <person name="Jen D."/>
            <person name="Larson L."/>
            <person name="Lewis B."/>
            <person name="Mehta T."/>
            <person name="Park D."/>
            <person name="Pearson M."/>
            <person name="Roberts A."/>
            <person name="Saif S."/>
            <person name="Shea T."/>
            <person name="Shenoy N."/>
            <person name="Sisk P."/>
            <person name="Stolte C."/>
            <person name="Sykes S."/>
            <person name="Walk T."/>
            <person name="White J."/>
            <person name="Yandava C."/>
            <person name="Haas B."/>
            <person name="Henn M.R."/>
            <person name="Nusbaum C."/>
            <person name="Birren B."/>
        </authorList>
    </citation>
    <scope>NUCLEOTIDE SEQUENCE [LARGE SCALE GENOMIC DNA]</scope>
    <source>
        <strain evidence="2">NA</strain>
    </source>
</reference>
<dbReference type="Proteomes" id="UP000004810">
    <property type="component" value="Unassembled WGS sequence"/>
</dbReference>
<dbReference type="SUPFAM" id="SSF49265">
    <property type="entry name" value="Fibronectin type III"/>
    <property type="match status" value="1"/>
</dbReference>
<protein>
    <recommendedName>
        <fullName evidence="3">Fibronectin type-III domain-containing protein</fullName>
    </recommendedName>
</protein>
<evidence type="ECO:0000313" key="2">
    <source>
        <dbReference type="Proteomes" id="UP000004810"/>
    </source>
</evidence>
<dbReference type="Gene3D" id="2.60.40.10">
    <property type="entry name" value="Immunoglobulins"/>
    <property type="match status" value="2"/>
</dbReference>
<organism evidence="1 2">
    <name type="scientific">Wuchereria bancrofti</name>
    <dbReference type="NCBI Taxonomy" id="6293"/>
    <lineage>
        <taxon>Eukaryota</taxon>
        <taxon>Metazoa</taxon>
        <taxon>Ecdysozoa</taxon>
        <taxon>Nematoda</taxon>
        <taxon>Chromadorea</taxon>
        <taxon>Rhabditida</taxon>
        <taxon>Spirurina</taxon>
        <taxon>Spiruromorpha</taxon>
        <taxon>Filarioidea</taxon>
        <taxon>Onchocercidae</taxon>
        <taxon>Wuchereria</taxon>
    </lineage>
</organism>